<evidence type="ECO:0000313" key="11">
    <source>
        <dbReference type="EMBL" id="TPE63698.1"/>
    </source>
</evidence>
<dbReference type="FunFam" id="3.40.190.10:FF:000005">
    <property type="entry name" value="Porphobilinogen deaminase"/>
    <property type="match status" value="1"/>
</dbReference>
<comment type="caution">
    <text evidence="11">The sequence shown here is derived from an EMBL/GenBank/DDBJ whole genome shotgun (WGS) entry which is preliminary data.</text>
</comment>
<comment type="similarity">
    <text evidence="3 8">Belongs to the HMBS family.</text>
</comment>
<dbReference type="Proteomes" id="UP000319897">
    <property type="component" value="Unassembled WGS sequence"/>
</dbReference>
<sequence length="305" mass="31184">MTSNSPLRLGTRGSPLALAQANLVAAALAGAGAHDVQIIPVQTMGDRVQDRPLAEIGGKALWTKELDRALIEGEIDLAVHSMKDVETRLAPGIALAAVLPRADPRDRLIGAATLADLPAGAVIGTSSPRRVAQLLHQRPDLQVVSLRGNVATRLQAIADGRVAATFLAAAGLDRLGIEAGAGLPLDEWLPAAAQGIVGMTCRAGDTDVAALLTMVNHAPSFAALRAERAVLEGLGGSCHTAVAAHAVPGDVMQLRADLFSPDGRDRIVASSSGSGDPRELGLALAAQLMARATPAILASLEQAAA</sequence>
<dbReference type="HAMAP" id="MF_00260">
    <property type="entry name" value="Porphobil_deam"/>
    <property type="match status" value="1"/>
</dbReference>
<reference evidence="11 12" key="1">
    <citation type="submission" date="2019-06" db="EMBL/GenBank/DDBJ databases">
        <authorList>
            <person name="Lee I."/>
            <person name="Jang G.I."/>
            <person name="Hwang C.Y."/>
        </authorList>
    </citation>
    <scope>NUCLEOTIDE SEQUENCE [LARGE SCALE GENOMIC DNA]</scope>
    <source>
        <strain evidence="11 12">PAMC 28131</strain>
    </source>
</reference>
<name>A0A501XSQ0_9SPHN</name>
<accession>A0A501XSQ0</accession>
<dbReference type="Pfam" id="PF03900">
    <property type="entry name" value="Porphobil_deamC"/>
    <property type="match status" value="1"/>
</dbReference>
<dbReference type="InterPro" id="IPR022419">
    <property type="entry name" value="Porphobilin_deaminase_cofac_BS"/>
</dbReference>
<evidence type="ECO:0000256" key="7">
    <source>
        <dbReference type="ARBA" id="ARBA00048169"/>
    </source>
</evidence>
<dbReference type="InterPro" id="IPR036803">
    <property type="entry name" value="Porphobilinogen_deaminase_C_sf"/>
</dbReference>
<dbReference type="GO" id="GO:0006782">
    <property type="term" value="P:protoporphyrinogen IX biosynthetic process"/>
    <property type="evidence" value="ECO:0007669"/>
    <property type="project" value="UniProtKB-UniRule"/>
</dbReference>
<dbReference type="EMBL" id="VFSU01000011">
    <property type="protein sequence ID" value="TPE63698.1"/>
    <property type="molecule type" value="Genomic_DNA"/>
</dbReference>
<dbReference type="Pfam" id="PF01379">
    <property type="entry name" value="Porphobil_deam"/>
    <property type="match status" value="1"/>
</dbReference>
<evidence type="ECO:0000259" key="10">
    <source>
        <dbReference type="Pfam" id="PF03900"/>
    </source>
</evidence>
<comment type="cofactor">
    <cofactor evidence="8">
        <name>dipyrromethane</name>
        <dbReference type="ChEBI" id="CHEBI:60342"/>
    </cofactor>
    <text evidence="8">Binds 1 dipyrromethane group covalently.</text>
</comment>
<evidence type="ECO:0000256" key="1">
    <source>
        <dbReference type="ARBA" id="ARBA00002869"/>
    </source>
</evidence>
<dbReference type="RefSeq" id="WP_140926714.1">
    <property type="nucleotide sequence ID" value="NZ_VFSU01000011.1"/>
</dbReference>
<evidence type="ECO:0000313" key="12">
    <source>
        <dbReference type="Proteomes" id="UP000319897"/>
    </source>
</evidence>
<dbReference type="PANTHER" id="PTHR11557:SF0">
    <property type="entry name" value="PORPHOBILINOGEN DEAMINASE"/>
    <property type="match status" value="1"/>
</dbReference>
<dbReference type="Gene3D" id="3.30.160.40">
    <property type="entry name" value="Porphobilinogen deaminase, C-terminal domain"/>
    <property type="match status" value="1"/>
</dbReference>
<comment type="function">
    <text evidence="1 8">Tetrapolymerization of the monopyrrole PBG into the hydroxymethylbilane pre-uroporphyrinogen in several discrete steps.</text>
</comment>
<dbReference type="GO" id="GO:0005737">
    <property type="term" value="C:cytoplasm"/>
    <property type="evidence" value="ECO:0007669"/>
    <property type="project" value="UniProtKB-UniRule"/>
</dbReference>
<protein>
    <recommendedName>
        <fullName evidence="8">Porphobilinogen deaminase</fullName>
        <shortName evidence="8">PBG</shortName>
        <ecNumber evidence="8">2.5.1.61</ecNumber>
    </recommendedName>
    <alternativeName>
        <fullName evidence="8">Hydroxymethylbilane synthase</fullName>
        <shortName evidence="8">HMBS</shortName>
    </alternativeName>
    <alternativeName>
        <fullName evidence="8">Pre-uroporphyrinogen synthase</fullName>
    </alternativeName>
</protein>
<comment type="miscellaneous">
    <text evidence="8">The porphobilinogen subunits are added to the dipyrromethane group.</text>
</comment>
<keyword evidence="6 8" id="KW-0627">Porphyrin biosynthesis</keyword>
<keyword evidence="12" id="KW-1185">Reference proteome</keyword>
<dbReference type="InterPro" id="IPR000860">
    <property type="entry name" value="HemC"/>
</dbReference>
<evidence type="ECO:0000256" key="3">
    <source>
        <dbReference type="ARBA" id="ARBA00005638"/>
    </source>
</evidence>
<dbReference type="InterPro" id="IPR022418">
    <property type="entry name" value="Porphobilinogen_deaminase_C"/>
</dbReference>
<dbReference type="Gene3D" id="3.40.190.10">
    <property type="entry name" value="Periplasmic binding protein-like II"/>
    <property type="match status" value="2"/>
</dbReference>
<dbReference type="OrthoDB" id="9810298at2"/>
<evidence type="ECO:0000256" key="4">
    <source>
        <dbReference type="ARBA" id="ARBA00011245"/>
    </source>
</evidence>
<dbReference type="SUPFAM" id="SSF54782">
    <property type="entry name" value="Porphobilinogen deaminase (hydroxymethylbilane synthase), C-terminal domain"/>
    <property type="match status" value="1"/>
</dbReference>
<evidence type="ECO:0000256" key="5">
    <source>
        <dbReference type="ARBA" id="ARBA00022679"/>
    </source>
</evidence>
<comment type="pathway">
    <text evidence="2">Porphyrin-containing compound metabolism; protoporphyrin-IX biosynthesis; coproporphyrinogen-III from 5-aminolevulinate: step 2/4.</text>
</comment>
<feature type="domain" description="Porphobilinogen deaminase N-terminal" evidence="9">
    <location>
        <begin position="7"/>
        <end position="209"/>
    </location>
</feature>
<comment type="subunit">
    <text evidence="4 8">Monomer.</text>
</comment>
<dbReference type="PIRSF" id="PIRSF001438">
    <property type="entry name" value="4pyrrol_synth_OHMeBilane_synth"/>
    <property type="match status" value="1"/>
</dbReference>
<dbReference type="EC" id="2.5.1.61" evidence="8"/>
<dbReference type="NCBIfam" id="TIGR00212">
    <property type="entry name" value="hemC"/>
    <property type="match status" value="1"/>
</dbReference>
<organism evidence="11 12">
    <name type="scientific">Sandaracinobacter neustonicus</name>
    <dbReference type="NCBI Taxonomy" id="1715348"/>
    <lineage>
        <taxon>Bacteria</taxon>
        <taxon>Pseudomonadati</taxon>
        <taxon>Pseudomonadota</taxon>
        <taxon>Alphaproteobacteria</taxon>
        <taxon>Sphingomonadales</taxon>
        <taxon>Sphingosinicellaceae</taxon>
        <taxon>Sandaracinobacter</taxon>
    </lineage>
</organism>
<evidence type="ECO:0000256" key="6">
    <source>
        <dbReference type="ARBA" id="ARBA00023244"/>
    </source>
</evidence>
<dbReference type="GO" id="GO:0004418">
    <property type="term" value="F:hydroxymethylbilane synthase activity"/>
    <property type="evidence" value="ECO:0007669"/>
    <property type="project" value="UniProtKB-UniRule"/>
</dbReference>
<dbReference type="UniPathway" id="UPA00251">
    <property type="reaction ID" value="UER00319"/>
</dbReference>
<dbReference type="PANTHER" id="PTHR11557">
    <property type="entry name" value="PORPHOBILINOGEN DEAMINASE"/>
    <property type="match status" value="1"/>
</dbReference>
<dbReference type="AlphaFoldDB" id="A0A501XSQ0"/>
<keyword evidence="5 8" id="KW-0808">Transferase</keyword>
<feature type="modified residue" description="S-(dipyrrolylmethanemethyl)cysteine" evidence="8">
    <location>
        <position position="238"/>
    </location>
</feature>
<proteinExistence type="inferred from homology"/>
<evidence type="ECO:0000259" key="9">
    <source>
        <dbReference type="Pfam" id="PF01379"/>
    </source>
</evidence>
<dbReference type="InterPro" id="IPR022417">
    <property type="entry name" value="Porphobilin_deaminase_N"/>
</dbReference>
<feature type="domain" description="Porphobilinogen deaminase C-terminal" evidence="10">
    <location>
        <begin position="223"/>
        <end position="289"/>
    </location>
</feature>
<evidence type="ECO:0000256" key="8">
    <source>
        <dbReference type="HAMAP-Rule" id="MF_00260"/>
    </source>
</evidence>
<evidence type="ECO:0000256" key="2">
    <source>
        <dbReference type="ARBA" id="ARBA00004735"/>
    </source>
</evidence>
<dbReference type="PROSITE" id="PS00533">
    <property type="entry name" value="PORPHOBILINOGEN_DEAM"/>
    <property type="match status" value="1"/>
</dbReference>
<dbReference type="PRINTS" id="PR00151">
    <property type="entry name" value="PORPHBDMNASE"/>
</dbReference>
<gene>
    <name evidence="8 11" type="primary">hemC</name>
    <name evidence="11" type="ORF">FJQ54_02250</name>
</gene>
<dbReference type="SUPFAM" id="SSF53850">
    <property type="entry name" value="Periplasmic binding protein-like II"/>
    <property type="match status" value="1"/>
</dbReference>
<comment type="catalytic activity">
    <reaction evidence="7 8">
        <text>4 porphobilinogen + H2O = hydroxymethylbilane + 4 NH4(+)</text>
        <dbReference type="Rhea" id="RHEA:13185"/>
        <dbReference type="ChEBI" id="CHEBI:15377"/>
        <dbReference type="ChEBI" id="CHEBI:28938"/>
        <dbReference type="ChEBI" id="CHEBI:57845"/>
        <dbReference type="ChEBI" id="CHEBI:58126"/>
        <dbReference type="EC" id="2.5.1.61"/>
    </reaction>
</comment>